<feature type="transmembrane region" description="Helical" evidence="7">
    <location>
        <begin position="146"/>
        <end position="166"/>
    </location>
</feature>
<accession>A0ABP0KT44</accession>
<evidence type="ECO:0000256" key="3">
    <source>
        <dbReference type="ARBA" id="ARBA00022692"/>
    </source>
</evidence>
<evidence type="ECO:0000256" key="2">
    <source>
        <dbReference type="ARBA" id="ARBA00022679"/>
    </source>
</evidence>
<evidence type="ECO:0000313" key="10">
    <source>
        <dbReference type="Proteomes" id="UP001642464"/>
    </source>
</evidence>
<comment type="caution">
    <text evidence="9">The sequence shown here is derived from an EMBL/GenBank/DDBJ whole genome shotgun (WGS) entry which is preliminary data.</text>
</comment>
<evidence type="ECO:0000313" key="9">
    <source>
        <dbReference type="EMBL" id="CAK9029137.1"/>
    </source>
</evidence>
<evidence type="ECO:0000256" key="6">
    <source>
        <dbReference type="ARBA" id="ARBA00023315"/>
    </source>
</evidence>
<keyword evidence="4 7" id="KW-1133">Transmembrane helix</keyword>
<sequence length="238" mass="25857">ALRHFFLFAIHLEALVAVLCLLGLMWGDPGVVRRSRSNALPIPPPAQEALQVGQSIEGLQNIKEGEDMYCVRCCVWRRHGDSSKPTWQSSKISWMASFCCDDGMSNFHHCSTCQRCVANFDHHCGVFGRCIAGRGFGGNMGFFKTIIAMAMAGAVTCFASVIVLLIKQEEGSLLAVILLAYMTPVFLGCCVLLCSMMWPEQGCCSSGYARVVQEDGNPIGQSAMTIGASTEMRDAKVA</sequence>
<comment type="catalytic activity">
    <reaction evidence="7">
        <text>L-cysteinyl-[protein] + hexadecanoyl-CoA = S-hexadecanoyl-L-cysteinyl-[protein] + CoA</text>
        <dbReference type="Rhea" id="RHEA:36683"/>
        <dbReference type="Rhea" id="RHEA-COMP:10131"/>
        <dbReference type="Rhea" id="RHEA-COMP:11032"/>
        <dbReference type="ChEBI" id="CHEBI:29950"/>
        <dbReference type="ChEBI" id="CHEBI:57287"/>
        <dbReference type="ChEBI" id="CHEBI:57379"/>
        <dbReference type="ChEBI" id="CHEBI:74151"/>
        <dbReference type="EC" id="2.3.1.225"/>
    </reaction>
</comment>
<keyword evidence="3 7" id="KW-0812">Transmembrane</keyword>
<reference evidence="9 10" key="1">
    <citation type="submission" date="2024-02" db="EMBL/GenBank/DDBJ databases">
        <authorList>
            <person name="Chen Y."/>
            <person name="Shah S."/>
            <person name="Dougan E. K."/>
            <person name="Thang M."/>
            <person name="Chan C."/>
        </authorList>
    </citation>
    <scope>NUCLEOTIDE SEQUENCE [LARGE SCALE GENOMIC DNA]</scope>
</reference>
<feature type="domain" description="Palmitoyltransferase DHHC" evidence="8">
    <location>
        <begin position="98"/>
        <end position="196"/>
    </location>
</feature>
<comment type="domain">
    <text evidence="7">The DHHC domain is required for palmitoyltransferase activity.</text>
</comment>
<feature type="non-terminal residue" evidence="9">
    <location>
        <position position="1"/>
    </location>
</feature>
<dbReference type="Pfam" id="PF01529">
    <property type="entry name" value="DHHC"/>
    <property type="match status" value="1"/>
</dbReference>
<dbReference type="PROSITE" id="PS50216">
    <property type="entry name" value="DHHC"/>
    <property type="match status" value="1"/>
</dbReference>
<dbReference type="EMBL" id="CAXAMM010012547">
    <property type="protein sequence ID" value="CAK9029137.1"/>
    <property type="molecule type" value="Genomic_DNA"/>
</dbReference>
<protein>
    <recommendedName>
        <fullName evidence="7">Palmitoyltransferase</fullName>
        <ecNumber evidence="7">2.3.1.225</ecNumber>
    </recommendedName>
</protein>
<evidence type="ECO:0000256" key="4">
    <source>
        <dbReference type="ARBA" id="ARBA00022989"/>
    </source>
</evidence>
<evidence type="ECO:0000259" key="8">
    <source>
        <dbReference type="Pfam" id="PF01529"/>
    </source>
</evidence>
<gene>
    <name evidence="9" type="ORF">SCF082_LOCUS18656</name>
</gene>
<keyword evidence="5 7" id="KW-0472">Membrane</keyword>
<feature type="transmembrane region" description="Helical" evidence="7">
    <location>
        <begin position="6"/>
        <end position="26"/>
    </location>
</feature>
<comment type="similarity">
    <text evidence="7">Belongs to the DHHC palmitoyltransferase family.</text>
</comment>
<evidence type="ECO:0000256" key="7">
    <source>
        <dbReference type="RuleBase" id="RU079119"/>
    </source>
</evidence>
<dbReference type="PANTHER" id="PTHR22883">
    <property type="entry name" value="ZINC FINGER DHHC DOMAIN CONTAINING PROTEIN"/>
    <property type="match status" value="1"/>
</dbReference>
<comment type="subcellular location">
    <subcellularLocation>
        <location evidence="1">Membrane</location>
        <topology evidence="1">Multi-pass membrane protein</topology>
    </subcellularLocation>
</comment>
<feature type="transmembrane region" description="Helical" evidence="7">
    <location>
        <begin position="172"/>
        <end position="194"/>
    </location>
</feature>
<name>A0ABP0KT44_9DINO</name>
<keyword evidence="2 7" id="KW-0808">Transferase</keyword>
<proteinExistence type="inferred from homology"/>
<dbReference type="Proteomes" id="UP001642464">
    <property type="component" value="Unassembled WGS sequence"/>
</dbReference>
<evidence type="ECO:0000256" key="5">
    <source>
        <dbReference type="ARBA" id="ARBA00023136"/>
    </source>
</evidence>
<organism evidence="9 10">
    <name type="scientific">Durusdinium trenchii</name>
    <dbReference type="NCBI Taxonomy" id="1381693"/>
    <lineage>
        <taxon>Eukaryota</taxon>
        <taxon>Sar</taxon>
        <taxon>Alveolata</taxon>
        <taxon>Dinophyceae</taxon>
        <taxon>Suessiales</taxon>
        <taxon>Symbiodiniaceae</taxon>
        <taxon>Durusdinium</taxon>
    </lineage>
</organism>
<dbReference type="InterPro" id="IPR039859">
    <property type="entry name" value="PFA4/ZDH16/20/ERF2-like"/>
</dbReference>
<evidence type="ECO:0000256" key="1">
    <source>
        <dbReference type="ARBA" id="ARBA00004141"/>
    </source>
</evidence>
<keyword evidence="6 7" id="KW-0012">Acyltransferase</keyword>
<dbReference type="EC" id="2.3.1.225" evidence="7"/>
<keyword evidence="10" id="KW-1185">Reference proteome</keyword>
<dbReference type="InterPro" id="IPR001594">
    <property type="entry name" value="Palmitoyltrfase_DHHC"/>
</dbReference>